<dbReference type="Proteomes" id="UP000318065">
    <property type="component" value="Chromosome"/>
</dbReference>
<proteinExistence type="predicted"/>
<dbReference type="InterPro" id="IPR001853">
    <property type="entry name" value="DSBA-like_thioredoxin_dom"/>
</dbReference>
<name>A0A510HIT4_9ACTN</name>
<dbReference type="Gene3D" id="3.40.30.10">
    <property type="entry name" value="Glutaredoxin"/>
    <property type="match status" value="1"/>
</dbReference>
<dbReference type="AlphaFoldDB" id="A0A510HIT4"/>
<dbReference type="GO" id="GO:0016491">
    <property type="term" value="F:oxidoreductase activity"/>
    <property type="evidence" value="ECO:0007669"/>
    <property type="project" value="InterPro"/>
</dbReference>
<protein>
    <recommendedName>
        <fullName evidence="1">DSBA-like thioredoxin domain-containing protein</fullName>
    </recommendedName>
</protein>
<evidence type="ECO:0000313" key="2">
    <source>
        <dbReference type="EMBL" id="BBL79900.1"/>
    </source>
</evidence>
<dbReference type="PANTHER" id="PTHR13887">
    <property type="entry name" value="GLUTATHIONE S-TRANSFERASE KAPPA"/>
    <property type="match status" value="1"/>
</dbReference>
<organism evidence="2 3">
    <name type="scientific">Rubrobacter xylanophilus</name>
    <dbReference type="NCBI Taxonomy" id="49319"/>
    <lineage>
        <taxon>Bacteria</taxon>
        <taxon>Bacillati</taxon>
        <taxon>Actinomycetota</taxon>
        <taxon>Rubrobacteria</taxon>
        <taxon>Rubrobacterales</taxon>
        <taxon>Rubrobacteraceae</taxon>
        <taxon>Rubrobacter</taxon>
    </lineage>
</organism>
<feature type="domain" description="DSBA-like thioredoxin" evidence="1">
    <location>
        <begin position="3"/>
        <end position="158"/>
    </location>
</feature>
<dbReference type="EMBL" id="AP019791">
    <property type="protein sequence ID" value="BBL79900.1"/>
    <property type="molecule type" value="Genomic_DNA"/>
</dbReference>
<gene>
    <name evidence="2" type="ORF">RxyAA322_17540</name>
</gene>
<evidence type="ECO:0000259" key="1">
    <source>
        <dbReference type="Pfam" id="PF01323"/>
    </source>
</evidence>
<dbReference type="SUPFAM" id="SSF52833">
    <property type="entry name" value="Thioredoxin-like"/>
    <property type="match status" value="1"/>
</dbReference>
<sequence>MRLHKLMPEYRGRLRLRIRAFPLEVASGEAAPRDILEQEWWLAAIQEPAAEFAPYEGDDWPSTTLPAFEAAWCAFRQGEEVGLEYDLRVRKAFFAEGRNIGRREVLLEVAGEAGLELRRFERDFSGEEPRRAVLEELREGRERYRVKGTPTLMLPDGRKLRPPIAYPRLRGRRVVGVGRLPCCGEDCLEQTRQLLEEAAGRRRDA</sequence>
<keyword evidence="3" id="KW-1185">Reference proteome</keyword>
<reference evidence="2" key="1">
    <citation type="journal article" date="2019" name="Microbiol. Resour. Announc.">
        <title>Complete Genome Sequence of Rubrobacter xylanophilus Strain AA3-22, Isolated from Arima Onsen in Japan.</title>
        <authorList>
            <person name="Tomariguchi N."/>
            <person name="Miyazaki K."/>
        </authorList>
    </citation>
    <scope>NUCLEOTIDE SEQUENCE [LARGE SCALE GENOMIC DNA]</scope>
    <source>
        <strain evidence="2">AA3-22</strain>
    </source>
</reference>
<accession>A0A510HIT4</accession>
<evidence type="ECO:0000313" key="3">
    <source>
        <dbReference type="Proteomes" id="UP000318065"/>
    </source>
</evidence>
<dbReference type="InterPro" id="IPR036249">
    <property type="entry name" value="Thioredoxin-like_sf"/>
</dbReference>
<dbReference type="OrthoDB" id="155520at2"/>
<dbReference type="Pfam" id="PF01323">
    <property type="entry name" value="DSBA"/>
    <property type="match status" value="1"/>
</dbReference>